<comment type="catalytic activity">
    <reaction evidence="1">
        <text>Hydrolyzes the link between N-acetylmuramoyl residues and L-amino acid residues in certain cell-wall glycopeptides.</text>
        <dbReference type="EC" id="3.5.1.28"/>
    </reaction>
</comment>
<evidence type="ECO:0000256" key="2">
    <source>
        <dbReference type="ARBA" id="ARBA00011901"/>
    </source>
</evidence>
<dbReference type="Gene3D" id="3.40.630.40">
    <property type="entry name" value="Zn-dependent exopeptidases"/>
    <property type="match status" value="1"/>
</dbReference>
<dbReference type="CDD" id="cd02696">
    <property type="entry name" value="MurNAc-LAA"/>
    <property type="match status" value="1"/>
</dbReference>
<dbReference type="GO" id="GO:0030288">
    <property type="term" value="C:outer membrane-bounded periplasmic space"/>
    <property type="evidence" value="ECO:0007669"/>
    <property type="project" value="TreeGrafter"/>
</dbReference>
<accession>A0A1I3QYL8</accession>
<evidence type="ECO:0000313" key="5">
    <source>
        <dbReference type="EMBL" id="SFJ38582.1"/>
    </source>
</evidence>
<feature type="domain" description="MurNAc-LAA" evidence="4">
    <location>
        <begin position="94"/>
        <end position="251"/>
    </location>
</feature>
<dbReference type="SMART" id="SM00646">
    <property type="entry name" value="Ami_3"/>
    <property type="match status" value="1"/>
</dbReference>
<evidence type="ECO:0000256" key="3">
    <source>
        <dbReference type="ARBA" id="ARBA00022801"/>
    </source>
</evidence>
<keyword evidence="6" id="KW-1185">Reference proteome</keyword>
<evidence type="ECO:0000259" key="4">
    <source>
        <dbReference type="SMART" id="SM00646"/>
    </source>
</evidence>
<dbReference type="PANTHER" id="PTHR30404">
    <property type="entry name" value="N-ACETYLMURAMOYL-L-ALANINE AMIDASE"/>
    <property type="match status" value="1"/>
</dbReference>
<dbReference type="GO" id="GO:0008745">
    <property type="term" value="F:N-acetylmuramoyl-L-alanine amidase activity"/>
    <property type="evidence" value="ECO:0007669"/>
    <property type="project" value="UniProtKB-EC"/>
</dbReference>
<evidence type="ECO:0000313" key="6">
    <source>
        <dbReference type="Proteomes" id="UP000199559"/>
    </source>
</evidence>
<dbReference type="FunFam" id="3.40.630.40:FF:000005">
    <property type="entry name" value="N-acetylmuramoyl-L-alanine amidase (AmiA)"/>
    <property type="match status" value="1"/>
</dbReference>
<dbReference type="EC" id="3.5.1.28" evidence="2"/>
<dbReference type="InterPro" id="IPR050695">
    <property type="entry name" value="N-acetylmuramoyl_amidase_3"/>
</dbReference>
<dbReference type="InterPro" id="IPR002508">
    <property type="entry name" value="MurNAc-LAA_cat"/>
</dbReference>
<dbReference type="AlphaFoldDB" id="A0A1I3QYL8"/>
<protein>
    <recommendedName>
        <fullName evidence="2">N-acetylmuramoyl-L-alanine amidase</fullName>
        <ecNumber evidence="2">3.5.1.28</ecNumber>
    </recommendedName>
</protein>
<dbReference type="GO" id="GO:0009253">
    <property type="term" value="P:peptidoglycan catabolic process"/>
    <property type="evidence" value="ECO:0007669"/>
    <property type="project" value="InterPro"/>
</dbReference>
<dbReference type="STRING" id="1144750.SAMN05443431_1074"/>
<dbReference type="SUPFAM" id="SSF53187">
    <property type="entry name" value="Zn-dependent exopeptidases"/>
    <property type="match status" value="1"/>
</dbReference>
<dbReference type="Proteomes" id="UP000199559">
    <property type="component" value="Unassembled WGS sequence"/>
</dbReference>
<gene>
    <name evidence="5" type="ORF">SAMN05443431_1074</name>
</gene>
<dbReference type="RefSeq" id="WP_090840674.1">
    <property type="nucleotide sequence ID" value="NZ_CANKYB010000017.1"/>
</dbReference>
<proteinExistence type="predicted"/>
<dbReference type="Pfam" id="PF01520">
    <property type="entry name" value="Amidase_3"/>
    <property type="match status" value="1"/>
</dbReference>
<evidence type="ECO:0000256" key="1">
    <source>
        <dbReference type="ARBA" id="ARBA00001561"/>
    </source>
</evidence>
<keyword evidence="3" id="KW-0378">Hydrolase</keyword>
<dbReference type="PANTHER" id="PTHR30404:SF0">
    <property type="entry name" value="N-ACETYLMURAMOYL-L-ALANINE AMIDASE AMIC"/>
    <property type="match status" value="1"/>
</dbReference>
<dbReference type="EMBL" id="FORM01000007">
    <property type="protein sequence ID" value="SFJ38582.1"/>
    <property type="molecule type" value="Genomic_DNA"/>
</dbReference>
<sequence>MQTYIFKLIVSFIIVLTFGSTQTITAQSNDGKFVVVLDAGHGGDDPGNLGNGHKEKDIALKIVLEVGKALEGKKDFKVIYTRKTDVFIELRERAAIANRADADLFVSVHCNSHSSQASGTETFVLGVANTKRNFDVAKKENEVIFLEKDYKKNYKGFDPNAPESLIGLALQQEDYVEQSIKLARLIEDNFIDQSKRKSRGIKQASLWVLHNTYMPSVLVEVGFLTNNAEGKFLNSKSGQSKMATSILKAVNAYKKSLDLNVGDNYIVDPVIEDTISTAKKTIKNTVFKIQIAASAKALEPKAYNFKGLKEISREKQGRLYKYYYGYTSDYNIAQKLQIEAKNKGYKDAYIVALKDGKQIKLSEALKTDSN</sequence>
<name>A0A1I3QYL8_9FLAO</name>
<reference evidence="6" key="1">
    <citation type="submission" date="2016-10" db="EMBL/GenBank/DDBJ databases">
        <authorList>
            <person name="Varghese N."/>
            <person name="Submissions S."/>
        </authorList>
    </citation>
    <scope>NUCLEOTIDE SEQUENCE [LARGE SCALE GENOMIC DNA]</scope>
    <source>
        <strain evidence="6">DSM 28881</strain>
    </source>
</reference>
<organism evidence="5 6">
    <name type="scientific">Olleya namhaensis</name>
    <dbReference type="NCBI Taxonomy" id="1144750"/>
    <lineage>
        <taxon>Bacteria</taxon>
        <taxon>Pseudomonadati</taxon>
        <taxon>Bacteroidota</taxon>
        <taxon>Flavobacteriia</taxon>
        <taxon>Flavobacteriales</taxon>
        <taxon>Flavobacteriaceae</taxon>
    </lineage>
</organism>